<accession>A0A8C3WBE1</accession>
<dbReference type="PANTHER" id="PTHR34252">
    <property type="entry name" value="UPF0705 PROTEIN C11ORF49"/>
    <property type="match status" value="1"/>
</dbReference>
<evidence type="ECO:0000256" key="1">
    <source>
        <dbReference type="ARBA" id="ARBA00004607"/>
    </source>
</evidence>
<dbReference type="Proteomes" id="UP000694540">
    <property type="component" value="Unplaced"/>
</dbReference>
<dbReference type="AlphaFoldDB" id="A0A8C3WBE1"/>
<proteinExistence type="inferred from homology"/>
<keyword evidence="3" id="KW-0597">Phosphoprotein</keyword>
<dbReference type="GeneTree" id="ENSGT00960000189374"/>
<reference evidence="10" key="1">
    <citation type="submission" date="2025-08" db="UniProtKB">
        <authorList>
            <consortium name="Ensembl"/>
        </authorList>
    </citation>
    <scope>IDENTIFICATION</scope>
</reference>
<keyword evidence="11" id="KW-1185">Reference proteome</keyword>
<evidence type="ECO:0000256" key="8">
    <source>
        <dbReference type="ARBA" id="ARBA00045673"/>
    </source>
</evidence>
<keyword evidence="5" id="KW-0206">Cytoskeleton</keyword>
<sequence length="114" mass="13265">AHGPEKLAMWIVLKARQPSTYVENAVCQLLKNKEDISQYGIAMFFTEYFNSVYQGTHILFWEFSFIQATLHNKTSFLQAFWRCFQTVGGNGVKKFFVTLIQIRGDSGEWIKMLE</sequence>
<reference evidence="10" key="2">
    <citation type="submission" date="2025-09" db="UniProtKB">
        <authorList>
            <consortium name="Ensembl"/>
        </authorList>
    </citation>
    <scope>IDENTIFICATION</scope>
</reference>
<comment type="similarity">
    <text evidence="6">Belongs to the CSTPP1 family.</text>
</comment>
<evidence type="ECO:0000256" key="7">
    <source>
        <dbReference type="ARBA" id="ARBA00033769"/>
    </source>
</evidence>
<evidence type="ECO:0000256" key="2">
    <source>
        <dbReference type="ARBA" id="ARBA00022490"/>
    </source>
</evidence>
<evidence type="ECO:0000256" key="3">
    <source>
        <dbReference type="ARBA" id="ARBA00022553"/>
    </source>
</evidence>
<evidence type="ECO:0000256" key="6">
    <source>
        <dbReference type="ARBA" id="ARBA00033750"/>
    </source>
</evidence>
<evidence type="ECO:0000256" key="9">
    <source>
        <dbReference type="ARBA" id="ARBA00046566"/>
    </source>
</evidence>
<evidence type="ECO:0000256" key="4">
    <source>
        <dbReference type="ARBA" id="ARBA00022701"/>
    </source>
</evidence>
<comment type="subunit">
    <text evidence="9">Interacts with PCM1. Interacts with TTLL1, TPGS1, TPGS2 and LRRC49; the interactions link CSTPP1 to the complex TPGC. Binds to alpha-tubulin.</text>
</comment>
<comment type="function">
    <text evidence="8">Regulator of the tubulin polyglutamylase complex (TPGC) that controls cytoskeletal organization, nuclear shape, and cilium disassembly by balancing microtubule and actin assembly. Regulates the assembly and stability of the TPGC and thereby modulates polyglutamylation of the microtubule, which antagonizes MAP4 binding.</text>
</comment>
<keyword evidence="2" id="KW-0963">Cytoplasm</keyword>
<organism evidence="10 11">
    <name type="scientific">Catagonus wagneri</name>
    <name type="common">Chacoan peccary</name>
    <dbReference type="NCBI Taxonomy" id="51154"/>
    <lineage>
        <taxon>Eukaryota</taxon>
        <taxon>Metazoa</taxon>
        <taxon>Chordata</taxon>
        <taxon>Craniata</taxon>
        <taxon>Vertebrata</taxon>
        <taxon>Euteleostomi</taxon>
        <taxon>Mammalia</taxon>
        <taxon>Eutheria</taxon>
        <taxon>Laurasiatheria</taxon>
        <taxon>Artiodactyla</taxon>
        <taxon>Suina</taxon>
        <taxon>Tayassuidae</taxon>
        <taxon>Catagonus</taxon>
    </lineage>
</organism>
<dbReference type="GO" id="GO:0034451">
    <property type="term" value="C:centriolar satellite"/>
    <property type="evidence" value="ECO:0007669"/>
    <property type="project" value="UniProtKB-SubCell"/>
</dbReference>
<dbReference type="GO" id="GO:0005874">
    <property type="term" value="C:microtubule"/>
    <property type="evidence" value="ECO:0007669"/>
    <property type="project" value="UniProtKB-KW"/>
</dbReference>
<evidence type="ECO:0000313" key="11">
    <source>
        <dbReference type="Proteomes" id="UP000694540"/>
    </source>
</evidence>
<evidence type="ECO:0000256" key="5">
    <source>
        <dbReference type="ARBA" id="ARBA00023212"/>
    </source>
</evidence>
<dbReference type="InterPro" id="IPR038968">
    <property type="entry name" value="CSTPP1"/>
</dbReference>
<keyword evidence="4" id="KW-0493">Microtubule</keyword>
<evidence type="ECO:0000313" key="10">
    <source>
        <dbReference type="Ensembl" id="ENSCWAP00000010571.1"/>
    </source>
</evidence>
<name>A0A8C3WBE1_9CETA</name>
<dbReference type="PANTHER" id="PTHR34252:SF1">
    <property type="entry name" value="CENTRIOLAR SATELLITE-ASSOCIATED TUBULIN POLYGLUTAMYLASE COMPLEX REGULATOR 1"/>
    <property type="match status" value="1"/>
</dbReference>
<protein>
    <recommendedName>
        <fullName evidence="7">Centriolar satellite-associated tubulin polyglutamylase complex regulator 1</fullName>
    </recommendedName>
</protein>
<comment type="subcellular location">
    <subcellularLocation>
        <location evidence="1">Cytoplasm</location>
        <location evidence="1">Cytoskeleton</location>
        <location evidence="1">Microtubule organizing center</location>
        <location evidence="1">Centrosome</location>
        <location evidence="1">Centriolar satellite</location>
    </subcellularLocation>
</comment>
<dbReference type="Ensembl" id="ENSCWAT00000011499.1">
    <property type="protein sequence ID" value="ENSCWAP00000010571.1"/>
    <property type="gene ID" value="ENSCWAG00000008252.1"/>
</dbReference>